<feature type="region of interest" description="Disordered" evidence="2">
    <location>
        <begin position="1"/>
        <end position="30"/>
    </location>
</feature>
<organism evidence="3 4">
    <name type="scientific">Euphydryas editha</name>
    <name type="common">Edith's checkerspot</name>
    <dbReference type="NCBI Taxonomy" id="104508"/>
    <lineage>
        <taxon>Eukaryota</taxon>
        <taxon>Metazoa</taxon>
        <taxon>Ecdysozoa</taxon>
        <taxon>Arthropoda</taxon>
        <taxon>Hexapoda</taxon>
        <taxon>Insecta</taxon>
        <taxon>Pterygota</taxon>
        <taxon>Neoptera</taxon>
        <taxon>Endopterygota</taxon>
        <taxon>Lepidoptera</taxon>
        <taxon>Glossata</taxon>
        <taxon>Ditrysia</taxon>
        <taxon>Papilionoidea</taxon>
        <taxon>Nymphalidae</taxon>
        <taxon>Nymphalinae</taxon>
        <taxon>Euphydryas</taxon>
    </lineage>
</organism>
<evidence type="ECO:0000313" key="4">
    <source>
        <dbReference type="Proteomes" id="UP001153954"/>
    </source>
</evidence>
<evidence type="ECO:0000256" key="1">
    <source>
        <dbReference type="SAM" id="Coils"/>
    </source>
</evidence>
<feature type="coiled-coil region" evidence="1">
    <location>
        <begin position="82"/>
        <end position="144"/>
    </location>
</feature>
<accession>A0AAU9VAP0</accession>
<dbReference type="Proteomes" id="UP001153954">
    <property type="component" value="Unassembled WGS sequence"/>
</dbReference>
<dbReference type="AlphaFoldDB" id="A0AAU9VAP0"/>
<comment type="caution">
    <text evidence="3">The sequence shown here is derived from an EMBL/GenBank/DDBJ whole genome shotgun (WGS) entry which is preliminary data.</text>
</comment>
<name>A0AAU9VAP0_EUPED</name>
<keyword evidence="4" id="KW-1185">Reference proteome</keyword>
<sequence>MSVLRSPTGSGLSGSRSDSQPNLSSYNKLSEFSEIPSVTHRSKRKFTDETTCMKEEIAELRTQTSEIMKILISLRDNQQEFIEKINKDVNDIKKQISDIKITTDYLKTEQNNMKSDISDIVNKNLATQCKIHNMESEIQQLKENQTQTSLPFTDHNYEDILNEIKERESRKNNIIINGITEPDSRDKDQRKNLDTKEVVKIIKQISEDFPSPQKVFRLGKYQSNKNRPLKVCFNSHETVKSILRAKNKVSTDSISIYSDQTPQQRKYLYHLKQQLKKQIDTGKKNLTIKFIKNVPKIVEVSQKN</sequence>
<evidence type="ECO:0000256" key="2">
    <source>
        <dbReference type="SAM" id="MobiDB-lite"/>
    </source>
</evidence>
<reference evidence="3" key="1">
    <citation type="submission" date="2022-03" db="EMBL/GenBank/DDBJ databases">
        <authorList>
            <person name="Tunstrom K."/>
        </authorList>
    </citation>
    <scope>NUCLEOTIDE SEQUENCE</scope>
</reference>
<dbReference type="PANTHER" id="PTHR37445:SF3">
    <property type="entry name" value="ZINC FINGER PHD-TYPE DOMAIN-CONTAINING PROTEIN"/>
    <property type="match status" value="1"/>
</dbReference>
<protein>
    <submittedName>
        <fullName evidence="3">Uncharacterized protein</fullName>
    </submittedName>
</protein>
<gene>
    <name evidence="3" type="ORF">EEDITHA_LOCUS21360</name>
</gene>
<proteinExistence type="predicted"/>
<dbReference type="EMBL" id="CAKOGL010000030">
    <property type="protein sequence ID" value="CAH2107313.1"/>
    <property type="molecule type" value="Genomic_DNA"/>
</dbReference>
<dbReference type="PANTHER" id="PTHR37445">
    <property type="entry name" value="PROTEIN CBG24663"/>
    <property type="match status" value="1"/>
</dbReference>
<evidence type="ECO:0000313" key="3">
    <source>
        <dbReference type="EMBL" id="CAH2107313.1"/>
    </source>
</evidence>
<keyword evidence="1" id="KW-0175">Coiled coil</keyword>